<evidence type="ECO:0000313" key="2">
    <source>
        <dbReference type="Proteomes" id="UP001611415"/>
    </source>
</evidence>
<protein>
    <submittedName>
        <fullName evidence="1">Uncharacterized protein</fullName>
    </submittedName>
</protein>
<comment type="caution">
    <text evidence="1">The sequence shown here is derived from an EMBL/GenBank/DDBJ whole genome shotgun (WGS) entry which is preliminary data.</text>
</comment>
<keyword evidence="2" id="KW-1185">Reference proteome</keyword>
<accession>A0ABW7X4E9</accession>
<gene>
    <name evidence="1" type="ORF">ACH49W_21465</name>
</gene>
<sequence>MTRIVRISIVPNTGWTSIEVPAGGELVWAEPGGGVVVGGGGGGVPSGIATYWRTEDFTFGVERCLIRQGSRTNPTSPGEEPSEFEYVESGLQGAIPFMNTDYLLWWKKSMYDAFPPNSGA</sequence>
<name>A0ABW7X4E9_9NOCA</name>
<dbReference type="EMBL" id="JBIRYO010000014">
    <property type="protein sequence ID" value="MFI2475951.1"/>
    <property type="molecule type" value="Genomic_DNA"/>
</dbReference>
<dbReference type="RefSeq" id="WP_364824252.1">
    <property type="nucleotide sequence ID" value="NZ_JBFAYM010000013.1"/>
</dbReference>
<dbReference type="Proteomes" id="UP001611415">
    <property type="component" value="Unassembled WGS sequence"/>
</dbReference>
<evidence type="ECO:0000313" key="1">
    <source>
        <dbReference type="EMBL" id="MFI2475951.1"/>
    </source>
</evidence>
<reference evidence="1 2" key="1">
    <citation type="submission" date="2024-10" db="EMBL/GenBank/DDBJ databases">
        <title>The Natural Products Discovery Center: Release of the First 8490 Sequenced Strains for Exploring Actinobacteria Biosynthetic Diversity.</title>
        <authorList>
            <person name="Kalkreuter E."/>
            <person name="Kautsar S.A."/>
            <person name="Yang D."/>
            <person name="Bader C.D."/>
            <person name="Teijaro C.N."/>
            <person name="Fluegel L."/>
            <person name="Davis C.M."/>
            <person name="Simpson J.R."/>
            <person name="Lauterbach L."/>
            <person name="Steele A.D."/>
            <person name="Gui C."/>
            <person name="Meng S."/>
            <person name="Li G."/>
            <person name="Viehrig K."/>
            <person name="Ye F."/>
            <person name="Su P."/>
            <person name="Kiefer A.F."/>
            <person name="Nichols A."/>
            <person name="Cepeda A.J."/>
            <person name="Yan W."/>
            <person name="Fan B."/>
            <person name="Jiang Y."/>
            <person name="Adhikari A."/>
            <person name="Zheng C.-J."/>
            <person name="Schuster L."/>
            <person name="Cowan T.M."/>
            <person name="Smanski M.J."/>
            <person name="Chevrette M.G."/>
            <person name="De Carvalho L.P.S."/>
            <person name="Shen B."/>
        </authorList>
    </citation>
    <scope>NUCLEOTIDE SEQUENCE [LARGE SCALE GENOMIC DNA]</scope>
    <source>
        <strain evidence="1 2">NPDC019275</strain>
    </source>
</reference>
<organism evidence="1 2">
    <name type="scientific">Nocardia xishanensis</name>
    <dbReference type="NCBI Taxonomy" id="238964"/>
    <lineage>
        <taxon>Bacteria</taxon>
        <taxon>Bacillati</taxon>
        <taxon>Actinomycetota</taxon>
        <taxon>Actinomycetes</taxon>
        <taxon>Mycobacteriales</taxon>
        <taxon>Nocardiaceae</taxon>
        <taxon>Nocardia</taxon>
    </lineage>
</organism>
<proteinExistence type="predicted"/>